<dbReference type="PANTHER" id="PTHR24286:SF24">
    <property type="entry name" value="LANOSTEROL 14-ALPHA DEMETHYLASE"/>
    <property type="match status" value="1"/>
</dbReference>
<dbReference type="PRINTS" id="PR00359">
    <property type="entry name" value="BP450"/>
</dbReference>
<keyword evidence="4 8" id="KW-0479">Metal-binding</keyword>
<keyword evidence="6 8" id="KW-0408">Iron</keyword>
<keyword evidence="5 8" id="KW-0560">Oxidoreductase</keyword>
<keyword evidence="10" id="KW-1185">Reference proteome</keyword>
<evidence type="ECO:0000313" key="9">
    <source>
        <dbReference type="EMBL" id="EDM76318.1"/>
    </source>
</evidence>
<dbReference type="GO" id="GO:0005506">
    <property type="term" value="F:iron ion binding"/>
    <property type="evidence" value="ECO:0007669"/>
    <property type="project" value="InterPro"/>
</dbReference>
<dbReference type="PANTHER" id="PTHR24286">
    <property type="entry name" value="CYTOCHROME P450 26"/>
    <property type="match status" value="1"/>
</dbReference>
<dbReference type="STRING" id="391625.PPSIR1_18467"/>
<evidence type="ECO:0000313" key="10">
    <source>
        <dbReference type="Proteomes" id="UP000005801"/>
    </source>
</evidence>
<comment type="cofactor">
    <cofactor evidence="1">
        <name>heme</name>
        <dbReference type="ChEBI" id="CHEBI:30413"/>
    </cofactor>
</comment>
<evidence type="ECO:0000256" key="1">
    <source>
        <dbReference type="ARBA" id="ARBA00001971"/>
    </source>
</evidence>
<protein>
    <submittedName>
        <fullName evidence="9">Cytochrome P450 family protein</fullName>
    </submittedName>
</protein>
<evidence type="ECO:0000256" key="2">
    <source>
        <dbReference type="ARBA" id="ARBA00010617"/>
    </source>
</evidence>
<comment type="caution">
    <text evidence="9">The sequence shown here is derived from an EMBL/GenBank/DDBJ whole genome shotgun (WGS) entry which is preliminary data.</text>
</comment>
<dbReference type="eggNOG" id="COG2124">
    <property type="taxonomic scope" value="Bacteria"/>
</dbReference>
<dbReference type="InterPro" id="IPR017972">
    <property type="entry name" value="Cyt_P450_CS"/>
</dbReference>
<dbReference type="InterPro" id="IPR001128">
    <property type="entry name" value="Cyt_P450"/>
</dbReference>
<dbReference type="PROSITE" id="PS00086">
    <property type="entry name" value="CYTOCHROME_P450"/>
    <property type="match status" value="1"/>
</dbReference>
<dbReference type="GO" id="GO:0016125">
    <property type="term" value="P:sterol metabolic process"/>
    <property type="evidence" value="ECO:0007669"/>
    <property type="project" value="TreeGrafter"/>
</dbReference>
<comment type="similarity">
    <text evidence="2 8">Belongs to the cytochrome P450 family.</text>
</comment>
<name>A6GCQ2_9BACT</name>
<dbReference type="GO" id="GO:0016705">
    <property type="term" value="F:oxidoreductase activity, acting on paired donors, with incorporation or reduction of molecular oxygen"/>
    <property type="evidence" value="ECO:0007669"/>
    <property type="project" value="InterPro"/>
</dbReference>
<evidence type="ECO:0000256" key="6">
    <source>
        <dbReference type="ARBA" id="ARBA00023004"/>
    </source>
</evidence>
<dbReference type="GO" id="GO:0020037">
    <property type="term" value="F:heme binding"/>
    <property type="evidence" value="ECO:0007669"/>
    <property type="project" value="InterPro"/>
</dbReference>
<evidence type="ECO:0000256" key="5">
    <source>
        <dbReference type="ARBA" id="ARBA00023002"/>
    </source>
</evidence>
<accession>A6GCQ2</accession>
<evidence type="ECO:0000256" key="4">
    <source>
        <dbReference type="ARBA" id="ARBA00022723"/>
    </source>
</evidence>
<dbReference type="AlphaFoldDB" id="A6GCQ2"/>
<proteinExistence type="inferred from homology"/>
<evidence type="ECO:0000256" key="8">
    <source>
        <dbReference type="RuleBase" id="RU000461"/>
    </source>
</evidence>
<dbReference type="SUPFAM" id="SSF48264">
    <property type="entry name" value="Cytochrome P450"/>
    <property type="match status" value="1"/>
</dbReference>
<organism evidence="9 10">
    <name type="scientific">Plesiocystis pacifica SIR-1</name>
    <dbReference type="NCBI Taxonomy" id="391625"/>
    <lineage>
        <taxon>Bacteria</taxon>
        <taxon>Pseudomonadati</taxon>
        <taxon>Myxococcota</taxon>
        <taxon>Polyangia</taxon>
        <taxon>Nannocystales</taxon>
        <taxon>Nannocystaceae</taxon>
        <taxon>Plesiocystis</taxon>
    </lineage>
</organism>
<dbReference type="Gene3D" id="1.10.630.10">
    <property type="entry name" value="Cytochrome P450"/>
    <property type="match status" value="1"/>
</dbReference>
<dbReference type="InterPro" id="IPR036396">
    <property type="entry name" value="Cyt_P450_sf"/>
</dbReference>
<dbReference type="InterPro" id="IPR002397">
    <property type="entry name" value="Cyt_P450_B"/>
</dbReference>
<gene>
    <name evidence="9" type="ORF">PPSIR1_18467</name>
</gene>
<dbReference type="GO" id="GO:0004497">
    <property type="term" value="F:monooxygenase activity"/>
    <property type="evidence" value="ECO:0007669"/>
    <property type="project" value="UniProtKB-KW"/>
</dbReference>
<evidence type="ECO:0000256" key="3">
    <source>
        <dbReference type="ARBA" id="ARBA00022617"/>
    </source>
</evidence>
<keyword evidence="7 8" id="KW-0503">Monooxygenase</keyword>
<reference evidence="9 10" key="1">
    <citation type="submission" date="2007-06" db="EMBL/GenBank/DDBJ databases">
        <authorList>
            <person name="Shimkets L."/>
            <person name="Ferriera S."/>
            <person name="Johnson J."/>
            <person name="Kravitz S."/>
            <person name="Beeson K."/>
            <person name="Sutton G."/>
            <person name="Rogers Y.-H."/>
            <person name="Friedman R."/>
            <person name="Frazier M."/>
            <person name="Venter J.C."/>
        </authorList>
    </citation>
    <scope>NUCLEOTIDE SEQUENCE [LARGE SCALE GENOMIC DNA]</scope>
    <source>
        <strain evidence="9 10">SIR-1</strain>
    </source>
</reference>
<dbReference type="PRINTS" id="PR00385">
    <property type="entry name" value="P450"/>
</dbReference>
<evidence type="ECO:0000256" key="7">
    <source>
        <dbReference type="ARBA" id="ARBA00023033"/>
    </source>
</evidence>
<dbReference type="EMBL" id="ABCS01000067">
    <property type="protein sequence ID" value="EDM76318.1"/>
    <property type="molecule type" value="Genomic_DNA"/>
</dbReference>
<sequence>MFERAHSQLGPVFWCDFGFGHDTLIVLGEAGMEVFRSKATNSSHLAQLETFLGKSMLVVDGPDHKRMRGASGHAFTPAGLRRAKVGDIIGETVARRLGEWQGRERVPVVVDTRTIALEVIFRVMGVEVDDLQAWSKWYGEYTLGALNLPLEFPGTPLWRAKRARRWLDERIRKMITTARSKDDHDSLVGAMVHGRDDQGAGMSEAELIDNLLILGFAGHETTASTMAWSMIHLAHHPEYWDQLREQATALDGVPRDFKVLAERVPIAVGIFRESLRLYPPVAQDTRLVHAPFEIAGYRVSPGSTVGTSLMLLSRSPDLYEQPERWLPERWVDRERKPTPVENCQFGGGAHFCLGYHMALLEGTMFLVQAARTLAAWGVRPAPAGAMPKPRFLPLVQPPRKAELRLEKAR</sequence>
<dbReference type="Pfam" id="PF00067">
    <property type="entry name" value="p450"/>
    <property type="match status" value="1"/>
</dbReference>
<dbReference type="Proteomes" id="UP000005801">
    <property type="component" value="Unassembled WGS sequence"/>
</dbReference>
<keyword evidence="3 8" id="KW-0349">Heme</keyword>